<dbReference type="GeneID" id="84808451"/>
<sequence length="139" mass="15516">MKRSTIYLLTTILFEILLIVIFIKRLISPLSEKGANTGILWIPIPVAAIISLALGFLAGQYIHFEKMIPFFRFLIGVSIFYAIFVISVILGFAFFNLLYSDLPSGIWVAPSMFIFLASVPILCIGCVFGLALCLLKNDY</sequence>
<accession>A0A250FPQ7</accession>
<evidence type="ECO:0000313" key="2">
    <source>
        <dbReference type="EMBL" id="ATA87064.1"/>
    </source>
</evidence>
<reference evidence="3" key="1">
    <citation type="submission" date="2017-06" db="EMBL/GenBank/DDBJ databases">
        <title>Capnocytophaga spp. assemblies.</title>
        <authorList>
            <person name="Gulvik C.A."/>
        </authorList>
    </citation>
    <scope>NUCLEOTIDE SEQUENCE [LARGE SCALE GENOMIC DNA]</scope>
    <source>
        <strain evidence="3">H1496</strain>
    </source>
</reference>
<dbReference type="EMBL" id="CP022386">
    <property type="protein sequence ID" value="ATA87064.1"/>
    <property type="molecule type" value="Genomic_DNA"/>
</dbReference>
<keyword evidence="1" id="KW-0812">Transmembrane</keyword>
<protein>
    <submittedName>
        <fullName evidence="2">Uncharacterized protein</fullName>
    </submittedName>
</protein>
<dbReference type="RefSeq" id="WP_095910366.1">
    <property type="nucleotide sequence ID" value="NZ_CAUVLU010000008.1"/>
</dbReference>
<gene>
    <name evidence="2" type="ORF">CGC50_07775</name>
</gene>
<dbReference type="Proteomes" id="UP000217250">
    <property type="component" value="Chromosome"/>
</dbReference>
<feature type="transmembrane region" description="Helical" evidence="1">
    <location>
        <begin position="39"/>
        <end position="58"/>
    </location>
</feature>
<keyword evidence="1" id="KW-1133">Transmembrane helix</keyword>
<proteinExistence type="predicted"/>
<name>A0A250FPQ7_9FLAO</name>
<feature type="transmembrane region" description="Helical" evidence="1">
    <location>
        <begin position="7"/>
        <end position="27"/>
    </location>
</feature>
<dbReference type="AlphaFoldDB" id="A0A250FPQ7"/>
<organism evidence="2 3">
    <name type="scientific">Capnocytophaga gingivalis</name>
    <dbReference type="NCBI Taxonomy" id="1017"/>
    <lineage>
        <taxon>Bacteria</taxon>
        <taxon>Pseudomonadati</taxon>
        <taxon>Bacteroidota</taxon>
        <taxon>Flavobacteriia</taxon>
        <taxon>Flavobacteriales</taxon>
        <taxon>Flavobacteriaceae</taxon>
        <taxon>Capnocytophaga</taxon>
    </lineage>
</organism>
<feature type="transmembrane region" description="Helical" evidence="1">
    <location>
        <begin position="70"/>
        <end position="95"/>
    </location>
</feature>
<keyword evidence="1" id="KW-0472">Membrane</keyword>
<dbReference type="OrthoDB" id="9957581at2"/>
<evidence type="ECO:0000313" key="3">
    <source>
        <dbReference type="Proteomes" id="UP000217250"/>
    </source>
</evidence>
<dbReference type="KEGG" id="cgh:CGC50_07775"/>
<evidence type="ECO:0000256" key="1">
    <source>
        <dbReference type="SAM" id="Phobius"/>
    </source>
</evidence>
<feature type="transmembrane region" description="Helical" evidence="1">
    <location>
        <begin position="107"/>
        <end position="135"/>
    </location>
</feature>